<dbReference type="InterPro" id="IPR002545">
    <property type="entry name" value="CheW-lke_dom"/>
</dbReference>
<dbReference type="InterPro" id="IPR036061">
    <property type="entry name" value="CheW-like_dom_sf"/>
</dbReference>
<evidence type="ECO:0000259" key="1">
    <source>
        <dbReference type="PROSITE" id="PS50851"/>
    </source>
</evidence>
<dbReference type="PANTHER" id="PTHR22617:SF23">
    <property type="entry name" value="CHEMOTAXIS PROTEIN CHEW"/>
    <property type="match status" value="1"/>
</dbReference>
<dbReference type="RefSeq" id="WP_215617846.1">
    <property type="nucleotide sequence ID" value="NZ_JADOER010000004.1"/>
</dbReference>
<evidence type="ECO:0000313" key="2">
    <source>
        <dbReference type="EMBL" id="MBT9311997.1"/>
    </source>
</evidence>
<feature type="domain" description="CheW-like" evidence="1">
    <location>
        <begin position="35"/>
        <end position="180"/>
    </location>
</feature>
<dbReference type="Gene3D" id="2.40.50.180">
    <property type="entry name" value="CheA-289, Domain 4"/>
    <property type="match status" value="1"/>
</dbReference>
<keyword evidence="3" id="KW-1185">Reference proteome</keyword>
<dbReference type="InterPro" id="IPR039315">
    <property type="entry name" value="CheW"/>
</dbReference>
<name>A0ABS5Y2G8_9CYAN</name>
<dbReference type="PROSITE" id="PS50851">
    <property type="entry name" value="CHEW"/>
    <property type="match status" value="1"/>
</dbReference>
<organism evidence="2 3">
    <name type="scientific">Leptothoe kymatousa TAU-MAC 1615</name>
    <dbReference type="NCBI Taxonomy" id="2364775"/>
    <lineage>
        <taxon>Bacteria</taxon>
        <taxon>Bacillati</taxon>
        <taxon>Cyanobacteriota</taxon>
        <taxon>Cyanophyceae</taxon>
        <taxon>Nodosilineales</taxon>
        <taxon>Cymatolegaceae</taxon>
        <taxon>Leptothoe</taxon>
        <taxon>Leptothoe kymatousa</taxon>
    </lineage>
</organism>
<reference evidence="2 3" key="1">
    <citation type="journal article" date="2021" name="Mar. Drugs">
        <title>Genome Reduction and Secondary Metabolism of the Marine Sponge-Associated Cyanobacterium Leptothoe.</title>
        <authorList>
            <person name="Konstantinou D."/>
            <person name="Popin R.V."/>
            <person name="Fewer D.P."/>
            <person name="Sivonen K."/>
            <person name="Gkelis S."/>
        </authorList>
    </citation>
    <scope>NUCLEOTIDE SEQUENCE [LARGE SCALE GENOMIC DNA]</scope>
    <source>
        <strain evidence="2 3">TAU-MAC 1615</strain>
    </source>
</reference>
<dbReference type="SMART" id="SM00260">
    <property type="entry name" value="CheW"/>
    <property type="match status" value="1"/>
</dbReference>
<dbReference type="Pfam" id="PF01584">
    <property type="entry name" value="CheW"/>
    <property type="match status" value="1"/>
</dbReference>
<dbReference type="Proteomes" id="UP001196661">
    <property type="component" value="Unassembled WGS sequence"/>
</dbReference>
<comment type="caution">
    <text evidence="2">The sequence shown here is derived from an EMBL/GenBank/DDBJ whole genome shotgun (WGS) entry which is preliminary data.</text>
</comment>
<dbReference type="SUPFAM" id="SSF50341">
    <property type="entry name" value="CheW-like"/>
    <property type="match status" value="1"/>
</dbReference>
<gene>
    <name evidence="2" type="ORF">IXB28_07245</name>
</gene>
<protein>
    <submittedName>
        <fullName evidence="2">Chemotaxis protein CheW</fullName>
    </submittedName>
</protein>
<accession>A0ABS5Y2G8</accession>
<sequence length="183" mass="20329">MSGAWPRVIGGQSRSDEVVLELDPLGLEPIPEDTRQRFLRFQTCADEATLLPLKDIAAVLQVTIDELLPVPDMATWLLGVCNWRGEMLWLVDVNSLLGKVPLWHQNPRLETMMVIVIQAEERSVGLAVEQVDDVELIDPDRIVQSEKLGAAITDPMVAGHLPEHGGIILDALRLVDHSFRTLS</sequence>
<proteinExistence type="predicted"/>
<dbReference type="EMBL" id="JADOER010000004">
    <property type="protein sequence ID" value="MBT9311997.1"/>
    <property type="molecule type" value="Genomic_DNA"/>
</dbReference>
<evidence type="ECO:0000313" key="3">
    <source>
        <dbReference type="Proteomes" id="UP001196661"/>
    </source>
</evidence>
<dbReference type="PANTHER" id="PTHR22617">
    <property type="entry name" value="CHEMOTAXIS SENSOR HISTIDINE KINASE-RELATED"/>
    <property type="match status" value="1"/>
</dbReference>